<keyword evidence="2" id="KW-0813">Transport</keyword>
<gene>
    <name evidence="14" type="ORF">ECRASSUSDP1_LOCUS14070</name>
</gene>
<keyword evidence="9" id="KW-0739">Sodium transport</keyword>
<dbReference type="PROSITE" id="PS50042">
    <property type="entry name" value="CNMP_BINDING_3"/>
    <property type="match status" value="1"/>
</dbReference>
<evidence type="ECO:0000313" key="14">
    <source>
        <dbReference type="EMBL" id="CAI2372737.1"/>
    </source>
</evidence>
<sequence length="1177" mass="135252">MEKDSEIRSLSSAGSSSTTTNEGHETDHQLGNHIILYVLTGLLCGQVIKHITNKIKLPYTPLLALFGLIIGFAYEELGHWGDGADLISSIDPHTFFLIFLPPLIFESAFSIDWHIIKTEIVQILILAGPCLLVNAFLTALAMRFILQYDDEFTWEAAIMFGALISATDPVAVVSLLKELGASRTLSTMIEGESLINDGTAFVMFSVTLELVKGKSFDAGEIALDFVRLSFGGPLLGIVFGFIISLWLKRILNNSILETNLTIVGAYMVFYVAESWELEVSGILALVGLGLYMTKVGKTRISHQSEETLHHIWGYLGFACETLVFMIAGTIIALKVFEGESEIGWDDWLRLPALYIILHVIRLGMIFLLRWPLNKIGYGLSWAQAVVLGYSGLRGAVSLVLSLIVFLDSGVSDYIKDIVIFHTAGIAILTLVINGTTMGFVIRKLGLMRISEVKKKMLKNIVKAYRKEVGEVIEKMQENENYKKIDWEILKKMAKADEIKKKIFKKRSIKKEETDMIASAQLRNNDLMIDKAEYSFEELYQEAKHRYLTTLKGIYWDYFEEGQCSARTCLLLIESADRGIDHSEDTLKDFSFIKGYFNNSWWMRFIIKFKKVWLINHFVKNHLYNNISFIYDVTVNYVEGHEDCLNMIREIVHNEDILDKLSEEIHREHKHAVNMLHNDLEENFPEVIKAVQHKRGGFFLINKMREFVNEMIEHGQIDFKEAKLFLHELDKSNRSLELNRLKIDFEEADHDFMEHCEIATLFKKEDLENLCHSFKEQTYNKNDVIIRKDEMVKNLYYVSRGIVAEKNGAVDDPDAPKIKNKPGDLIGLQFLKKDEGRSFTNCYAKTVCTIRYFPISSFREMISDQEQERKLWGYIGPSIINLNPDKFERLQDFNGYQLKVLLKNSEYKSYEKGKILTFENGGILFEGWVEEVNEDDKGDDQESILSESEKGFGNRHKPKVKSYKFIYPTISKYKAKEHVCCFEFPKSLKESWLSFDPKVLFENFRDLPGALNTLTKRTLRQRTIRNKQKTHFLGVAKDLTHKDRVETIRKKSMADLENEKEDEKENIENAQTKLDFAKEIDSTERSIIPKGFSKAHFRPPIKVDTLMEDPTSEWPKTREVPKEDSKEESKDSGSKRMKTNTPPEKKDNVVHPIVEPLPHGSDVPIEDSHEQLRPEEKT</sequence>
<evidence type="ECO:0000256" key="2">
    <source>
        <dbReference type="ARBA" id="ARBA00022448"/>
    </source>
</evidence>
<dbReference type="AlphaFoldDB" id="A0AAD1XHH9"/>
<dbReference type="GO" id="GO:0015385">
    <property type="term" value="F:sodium:proton antiporter activity"/>
    <property type="evidence" value="ECO:0007669"/>
    <property type="project" value="InterPro"/>
</dbReference>
<dbReference type="InterPro" id="IPR004709">
    <property type="entry name" value="NaH_exchanger"/>
</dbReference>
<name>A0AAD1XHH9_EUPCR</name>
<protein>
    <recommendedName>
        <fullName evidence="13">Cyclic nucleotide-binding domain-containing protein</fullName>
    </recommendedName>
</protein>
<keyword evidence="5 12" id="KW-1133">Transmembrane helix</keyword>
<dbReference type="Proteomes" id="UP001295684">
    <property type="component" value="Unassembled WGS sequence"/>
</dbReference>
<feature type="transmembrane region" description="Helical" evidence="12">
    <location>
        <begin position="267"/>
        <end position="291"/>
    </location>
</feature>
<dbReference type="InterPro" id="IPR006153">
    <property type="entry name" value="Cation/H_exchanger_TM"/>
</dbReference>
<feature type="transmembrane region" description="Helical" evidence="12">
    <location>
        <begin position="57"/>
        <end position="74"/>
    </location>
</feature>
<comment type="caution">
    <text evidence="14">The sequence shown here is derived from an EMBL/GenBank/DDBJ whole genome shotgun (WGS) entry which is preliminary data.</text>
</comment>
<feature type="transmembrane region" description="Helical" evidence="12">
    <location>
        <begin position="311"/>
        <end position="332"/>
    </location>
</feature>
<dbReference type="CDD" id="cd00038">
    <property type="entry name" value="CAP_ED"/>
    <property type="match status" value="1"/>
</dbReference>
<feature type="transmembrane region" description="Helical" evidence="12">
    <location>
        <begin position="384"/>
        <end position="406"/>
    </location>
</feature>
<evidence type="ECO:0000256" key="3">
    <source>
        <dbReference type="ARBA" id="ARBA00022475"/>
    </source>
</evidence>
<dbReference type="EMBL" id="CAMPGE010014039">
    <property type="protein sequence ID" value="CAI2372737.1"/>
    <property type="molecule type" value="Genomic_DNA"/>
</dbReference>
<feature type="transmembrane region" description="Helical" evidence="12">
    <location>
        <begin position="94"/>
        <end position="111"/>
    </location>
</feature>
<dbReference type="PANTHER" id="PTHR10110:SF86">
    <property type="entry name" value="SODIUM_HYDROGEN EXCHANGER 7"/>
    <property type="match status" value="1"/>
</dbReference>
<dbReference type="GO" id="GO:0015386">
    <property type="term" value="F:potassium:proton antiporter activity"/>
    <property type="evidence" value="ECO:0007669"/>
    <property type="project" value="TreeGrafter"/>
</dbReference>
<feature type="transmembrane region" description="Helical" evidence="12">
    <location>
        <begin position="418"/>
        <end position="441"/>
    </location>
</feature>
<evidence type="ECO:0000256" key="1">
    <source>
        <dbReference type="ARBA" id="ARBA00004651"/>
    </source>
</evidence>
<dbReference type="InterPro" id="IPR014710">
    <property type="entry name" value="RmlC-like_jellyroll"/>
</dbReference>
<dbReference type="GO" id="GO:0051453">
    <property type="term" value="P:regulation of intracellular pH"/>
    <property type="evidence" value="ECO:0007669"/>
    <property type="project" value="TreeGrafter"/>
</dbReference>
<dbReference type="InterPro" id="IPR018422">
    <property type="entry name" value="Cation/H_exchanger_CPA1"/>
</dbReference>
<keyword evidence="3" id="KW-1003">Cell membrane</keyword>
<keyword evidence="6" id="KW-0915">Sodium</keyword>
<evidence type="ECO:0000256" key="12">
    <source>
        <dbReference type="SAM" id="Phobius"/>
    </source>
</evidence>
<keyword evidence="8 12" id="KW-0472">Membrane</keyword>
<feature type="domain" description="Cyclic nucleotide-binding" evidence="13">
    <location>
        <begin position="757"/>
        <end position="802"/>
    </location>
</feature>
<reference evidence="14" key="1">
    <citation type="submission" date="2023-07" db="EMBL/GenBank/DDBJ databases">
        <authorList>
            <consortium name="AG Swart"/>
            <person name="Singh M."/>
            <person name="Singh A."/>
            <person name="Seah K."/>
            <person name="Emmerich C."/>
        </authorList>
    </citation>
    <scope>NUCLEOTIDE SEQUENCE</scope>
    <source>
        <strain evidence="14">DP1</strain>
    </source>
</reference>
<feature type="region of interest" description="Disordered" evidence="11">
    <location>
        <begin position="1"/>
        <end position="26"/>
    </location>
</feature>
<feature type="compositionally biased region" description="Basic and acidic residues" evidence="11">
    <location>
        <begin position="1114"/>
        <end position="1133"/>
    </location>
</feature>
<keyword evidence="4 12" id="KW-0812">Transmembrane</keyword>
<evidence type="ECO:0000256" key="7">
    <source>
        <dbReference type="ARBA" id="ARBA00023065"/>
    </source>
</evidence>
<keyword evidence="7" id="KW-0406">Ion transport</keyword>
<feature type="compositionally biased region" description="Basic and acidic residues" evidence="11">
    <location>
        <begin position="1165"/>
        <end position="1177"/>
    </location>
</feature>
<evidence type="ECO:0000256" key="11">
    <source>
        <dbReference type="SAM" id="MobiDB-lite"/>
    </source>
</evidence>
<feature type="region of interest" description="Disordered" evidence="11">
    <location>
        <begin position="934"/>
        <end position="953"/>
    </location>
</feature>
<feature type="transmembrane region" description="Helical" evidence="12">
    <location>
        <begin position="123"/>
        <end position="146"/>
    </location>
</feature>
<dbReference type="SUPFAM" id="SSF51206">
    <property type="entry name" value="cAMP-binding domain-like"/>
    <property type="match status" value="1"/>
</dbReference>
<evidence type="ECO:0000256" key="4">
    <source>
        <dbReference type="ARBA" id="ARBA00022692"/>
    </source>
</evidence>
<feature type="transmembrane region" description="Helical" evidence="12">
    <location>
        <begin position="225"/>
        <end position="247"/>
    </location>
</feature>
<dbReference type="GO" id="GO:0098719">
    <property type="term" value="P:sodium ion import across plasma membrane"/>
    <property type="evidence" value="ECO:0007669"/>
    <property type="project" value="TreeGrafter"/>
</dbReference>
<keyword evidence="15" id="KW-1185">Reference proteome</keyword>
<evidence type="ECO:0000256" key="8">
    <source>
        <dbReference type="ARBA" id="ARBA00023136"/>
    </source>
</evidence>
<evidence type="ECO:0000256" key="6">
    <source>
        <dbReference type="ARBA" id="ARBA00023053"/>
    </source>
</evidence>
<dbReference type="Gene3D" id="6.10.140.1330">
    <property type="match status" value="1"/>
</dbReference>
<dbReference type="PANTHER" id="PTHR10110">
    <property type="entry name" value="SODIUM/HYDROGEN EXCHANGER"/>
    <property type="match status" value="1"/>
</dbReference>
<dbReference type="PRINTS" id="PR01084">
    <property type="entry name" value="NAHEXCHNGR"/>
</dbReference>
<organism evidence="14 15">
    <name type="scientific">Euplotes crassus</name>
    <dbReference type="NCBI Taxonomy" id="5936"/>
    <lineage>
        <taxon>Eukaryota</taxon>
        <taxon>Sar</taxon>
        <taxon>Alveolata</taxon>
        <taxon>Ciliophora</taxon>
        <taxon>Intramacronucleata</taxon>
        <taxon>Spirotrichea</taxon>
        <taxon>Hypotrichia</taxon>
        <taxon>Euplotida</taxon>
        <taxon>Euplotidae</taxon>
        <taxon>Moneuplotes</taxon>
    </lineage>
</organism>
<evidence type="ECO:0000256" key="5">
    <source>
        <dbReference type="ARBA" id="ARBA00022989"/>
    </source>
</evidence>
<evidence type="ECO:0000259" key="13">
    <source>
        <dbReference type="PROSITE" id="PS50042"/>
    </source>
</evidence>
<feature type="region of interest" description="Disordered" evidence="11">
    <location>
        <begin position="1098"/>
        <end position="1177"/>
    </location>
</feature>
<proteinExistence type="predicted"/>
<accession>A0AAD1XHH9</accession>
<dbReference type="GO" id="GO:0005886">
    <property type="term" value="C:plasma membrane"/>
    <property type="evidence" value="ECO:0007669"/>
    <property type="project" value="UniProtKB-SubCell"/>
</dbReference>
<feature type="compositionally biased region" description="Low complexity" evidence="11">
    <location>
        <begin position="8"/>
        <end position="20"/>
    </location>
</feature>
<dbReference type="Pfam" id="PF00999">
    <property type="entry name" value="Na_H_Exchanger"/>
    <property type="match status" value="1"/>
</dbReference>
<comment type="subcellular location">
    <subcellularLocation>
        <location evidence="1">Cell membrane</location>
        <topology evidence="1">Multi-pass membrane protein</topology>
    </subcellularLocation>
</comment>
<dbReference type="InterPro" id="IPR000595">
    <property type="entry name" value="cNMP-bd_dom"/>
</dbReference>
<feature type="transmembrane region" description="Helical" evidence="12">
    <location>
        <begin position="352"/>
        <end position="372"/>
    </location>
</feature>
<feature type="coiled-coil region" evidence="10">
    <location>
        <begin position="1049"/>
        <end position="1079"/>
    </location>
</feature>
<evidence type="ECO:0000256" key="10">
    <source>
        <dbReference type="SAM" id="Coils"/>
    </source>
</evidence>
<evidence type="ECO:0000313" key="15">
    <source>
        <dbReference type="Proteomes" id="UP001295684"/>
    </source>
</evidence>
<evidence type="ECO:0000256" key="9">
    <source>
        <dbReference type="ARBA" id="ARBA00023201"/>
    </source>
</evidence>
<dbReference type="Gene3D" id="2.60.120.10">
    <property type="entry name" value="Jelly Rolls"/>
    <property type="match status" value="1"/>
</dbReference>
<dbReference type="InterPro" id="IPR018490">
    <property type="entry name" value="cNMP-bd_dom_sf"/>
</dbReference>
<keyword evidence="10" id="KW-0175">Coiled coil</keyword>